<dbReference type="AlphaFoldDB" id="A0A644VDT9"/>
<dbReference type="InterPro" id="IPR036976">
    <property type="entry name" value="RimM_N_sf"/>
</dbReference>
<organism evidence="6">
    <name type="scientific">bioreactor metagenome</name>
    <dbReference type="NCBI Taxonomy" id="1076179"/>
    <lineage>
        <taxon>unclassified sequences</taxon>
        <taxon>metagenomes</taxon>
        <taxon>ecological metagenomes</taxon>
    </lineage>
</organism>
<keyword evidence="3" id="KW-0698">rRNA processing</keyword>
<gene>
    <name evidence="6" type="primary">rimM_12</name>
    <name evidence="6" type="ORF">SDC9_35496</name>
</gene>
<dbReference type="GO" id="GO:0006364">
    <property type="term" value="P:rRNA processing"/>
    <property type="evidence" value="ECO:0007669"/>
    <property type="project" value="UniProtKB-KW"/>
</dbReference>
<accession>A0A644VDT9</accession>
<name>A0A644VDT9_9ZZZZ</name>
<dbReference type="GO" id="GO:0005840">
    <property type="term" value="C:ribosome"/>
    <property type="evidence" value="ECO:0007669"/>
    <property type="project" value="InterPro"/>
</dbReference>
<dbReference type="SUPFAM" id="SSF50346">
    <property type="entry name" value="PRC-barrel domain"/>
    <property type="match status" value="1"/>
</dbReference>
<dbReference type="PANTHER" id="PTHR33692">
    <property type="entry name" value="RIBOSOME MATURATION FACTOR RIMM"/>
    <property type="match status" value="1"/>
</dbReference>
<dbReference type="Gene3D" id="2.40.30.60">
    <property type="entry name" value="RimM"/>
    <property type="match status" value="1"/>
</dbReference>
<comment type="caution">
    <text evidence="6">The sequence shown here is derived from an EMBL/GenBank/DDBJ whole genome shotgun (WGS) entry which is preliminary data.</text>
</comment>
<dbReference type="Pfam" id="PF24986">
    <property type="entry name" value="PRC_RimM"/>
    <property type="match status" value="1"/>
</dbReference>
<dbReference type="EMBL" id="VSSQ01000280">
    <property type="protein sequence ID" value="MPL89460.1"/>
    <property type="molecule type" value="Genomic_DNA"/>
</dbReference>
<dbReference type="PANTHER" id="PTHR33692:SF1">
    <property type="entry name" value="RIBOSOME MATURATION FACTOR RIMM"/>
    <property type="match status" value="1"/>
</dbReference>
<evidence type="ECO:0000256" key="4">
    <source>
        <dbReference type="ARBA" id="ARBA00023186"/>
    </source>
</evidence>
<dbReference type="GO" id="GO:0043022">
    <property type="term" value="F:ribosome binding"/>
    <property type="evidence" value="ECO:0007669"/>
    <property type="project" value="InterPro"/>
</dbReference>
<keyword evidence="2" id="KW-0690">Ribosome biogenesis</keyword>
<evidence type="ECO:0000256" key="3">
    <source>
        <dbReference type="ARBA" id="ARBA00022552"/>
    </source>
</evidence>
<evidence type="ECO:0000259" key="5">
    <source>
        <dbReference type="Pfam" id="PF24986"/>
    </source>
</evidence>
<sequence>MHKSANKLLPVAKVIKSFGTDGGVLIRFAPGTQNKLNKKRPVFIYFDGLPVPFFIDEIEPKGAEKAFVKLGNINSLELAAEIEGEIVYLEETKAKSVSGKRSFSGGDLVGMHIFDSGDSLIGIIATFYDYPGNPCIGIKTSGSERESLLPLHDDLIIKADLENGKITLDLPEGILDI</sequence>
<evidence type="ECO:0000256" key="2">
    <source>
        <dbReference type="ARBA" id="ARBA00022517"/>
    </source>
</evidence>
<keyword evidence="4" id="KW-0143">Chaperone</keyword>
<evidence type="ECO:0000313" key="6">
    <source>
        <dbReference type="EMBL" id="MPL89460.1"/>
    </source>
</evidence>
<proteinExistence type="inferred from homology"/>
<dbReference type="HAMAP" id="MF_00014">
    <property type="entry name" value="Ribosome_mat_RimM"/>
    <property type="match status" value="1"/>
</dbReference>
<dbReference type="InterPro" id="IPR056792">
    <property type="entry name" value="PRC_RimM"/>
</dbReference>
<dbReference type="Gene3D" id="2.30.30.240">
    <property type="entry name" value="PRC-barrel domain"/>
    <property type="match status" value="1"/>
</dbReference>
<protein>
    <submittedName>
        <fullName evidence="6">Ribosome maturation factor RimM</fullName>
    </submittedName>
</protein>
<feature type="domain" description="Ribosome maturation factor RimM PRC barrel" evidence="5">
    <location>
        <begin position="107"/>
        <end position="174"/>
    </location>
</feature>
<evidence type="ECO:0000256" key="1">
    <source>
        <dbReference type="ARBA" id="ARBA00022490"/>
    </source>
</evidence>
<dbReference type="InterPro" id="IPR011033">
    <property type="entry name" value="PRC_barrel-like_sf"/>
</dbReference>
<reference evidence="6" key="1">
    <citation type="submission" date="2019-08" db="EMBL/GenBank/DDBJ databases">
        <authorList>
            <person name="Kucharzyk K."/>
            <person name="Murdoch R.W."/>
            <person name="Higgins S."/>
            <person name="Loffler F."/>
        </authorList>
    </citation>
    <scope>NUCLEOTIDE SEQUENCE</scope>
</reference>
<dbReference type="InterPro" id="IPR011961">
    <property type="entry name" value="RimM"/>
</dbReference>
<keyword evidence="1" id="KW-0963">Cytoplasm</keyword>